<dbReference type="PANTHER" id="PTHR43648:SF1">
    <property type="entry name" value="ELECTRON TRANSFER FLAVOPROTEIN BETA SUBUNIT LYSINE METHYLTRANSFERASE"/>
    <property type="match status" value="1"/>
</dbReference>
<dbReference type="InterPro" id="IPR004498">
    <property type="entry name" value="Ribosomal_PrmA_MeTrfase"/>
</dbReference>
<dbReference type="AlphaFoldDB" id="A0A7G5IMN5"/>
<evidence type="ECO:0000256" key="4">
    <source>
        <dbReference type="ARBA" id="ARBA00022679"/>
    </source>
</evidence>
<dbReference type="CDD" id="cd02440">
    <property type="entry name" value="AdoMet_MTases"/>
    <property type="match status" value="1"/>
</dbReference>
<keyword evidence="2 6" id="KW-0963">Cytoplasm</keyword>
<dbReference type="PANTHER" id="PTHR43648">
    <property type="entry name" value="ELECTRON TRANSFER FLAVOPROTEIN BETA SUBUNIT LYSINE METHYLTRANSFERASE"/>
    <property type="match status" value="1"/>
</dbReference>
<comment type="subcellular location">
    <subcellularLocation>
        <location evidence="6">Cytoplasm</location>
    </subcellularLocation>
</comment>
<keyword evidence="8" id="KW-0689">Ribosomal protein</keyword>
<dbReference type="InterPro" id="IPR029063">
    <property type="entry name" value="SAM-dependent_MTases_sf"/>
</dbReference>
<evidence type="ECO:0000256" key="7">
    <source>
        <dbReference type="SAM" id="Phobius"/>
    </source>
</evidence>
<sequence>MPVSLIQITLPCTRAEAVAAQALDDPFPWLEDPPALVAAETPDGWALMLWLDAPPDARLLAAIRAFAPSAASAASISEIDEQDWLTLSQAGLEPVNAGRFHIHTSDHPGQARPGQISFRIDAGLAFGTAHHPTTAGCLAAIDRLARRRRFSNVLDLGTGSGLLAFAAARVWRRARVTGSDIDATAVRVAQDNARLNGLRPGRGPGSVHLLAAPGLEHHDLAARAPYDLLIANILAGPLLALAPGLCGALAPGGILMLAGLINPQARKLVAAYRARGLRLLRPVGGAEWPVLLFTAPAGNRLSRAARGTAGARPTASEW</sequence>
<dbReference type="EC" id="2.1.1.-" evidence="6"/>
<keyword evidence="7" id="KW-0812">Transmembrane</keyword>
<feature type="binding site" evidence="6">
    <location>
        <position position="157"/>
    </location>
    <ligand>
        <name>S-adenosyl-L-methionine</name>
        <dbReference type="ChEBI" id="CHEBI:59789"/>
    </ligand>
</feature>
<keyword evidence="7" id="KW-0472">Membrane</keyword>
<dbReference type="HAMAP" id="MF_00735">
    <property type="entry name" value="Methyltr_PrmA"/>
    <property type="match status" value="1"/>
</dbReference>
<organism evidence="8 9">
    <name type="scientific">Sandaracinobacteroides saxicola</name>
    <dbReference type="NCBI Taxonomy" id="2759707"/>
    <lineage>
        <taxon>Bacteria</taxon>
        <taxon>Pseudomonadati</taxon>
        <taxon>Pseudomonadota</taxon>
        <taxon>Alphaproteobacteria</taxon>
        <taxon>Sphingomonadales</taxon>
        <taxon>Sphingosinicellaceae</taxon>
        <taxon>Sandaracinobacteroides</taxon>
    </lineage>
</organism>
<keyword evidence="5 6" id="KW-0949">S-adenosyl-L-methionine</keyword>
<dbReference type="GO" id="GO:0032259">
    <property type="term" value="P:methylation"/>
    <property type="evidence" value="ECO:0007669"/>
    <property type="project" value="UniProtKB-KW"/>
</dbReference>
<dbReference type="SUPFAM" id="SSF53335">
    <property type="entry name" value="S-adenosyl-L-methionine-dependent methyltransferases"/>
    <property type="match status" value="1"/>
</dbReference>
<dbReference type="KEGG" id="sand:H3309_10500"/>
<feature type="transmembrane region" description="Helical" evidence="7">
    <location>
        <begin position="229"/>
        <end position="258"/>
    </location>
</feature>
<dbReference type="Proteomes" id="UP000515292">
    <property type="component" value="Chromosome"/>
</dbReference>
<dbReference type="Gene3D" id="3.40.50.150">
    <property type="entry name" value="Vaccinia Virus protein VP39"/>
    <property type="match status" value="1"/>
</dbReference>
<keyword evidence="4 6" id="KW-0808">Transferase</keyword>
<dbReference type="InterPro" id="IPR050078">
    <property type="entry name" value="Ribosomal_L11_MeTrfase_PrmA"/>
</dbReference>
<comment type="catalytic activity">
    <reaction evidence="6">
        <text>L-lysyl-[protein] + 3 S-adenosyl-L-methionine = N(6),N(6),N(6)-trimethyl-L-lysyl-[protein] + 3 S-adenosyl-L-homocysteine + 3 H(+)</text>
        <dbReference type="Rhea" id="RHEA:54192"/>
        <dbReference type="Rhea" id="RHEA-COMP:9752"/>
        <dbReference type="Rhea" id="RHEA-COMP:13826"/>
        <dbReference type="ChEBI" id="CHEBI:15378"/>
        <dbReference type="ChEBI" id="CHEBI:29969"/>
        <dbReference type="ChEBI" id="CHEBI:57856"/>
        <dbReference type="ChEBI" id="CHEBI:59789"/>
        <dbReference type="ChEBI" id="CHEBI:61961"/>
    </reaction>
</comment>
<evidence type="ECO:0000256" key="2">
    <source>
        <dbReference type="ARBA" id="ARBA00022490"/>
    </source>
</evidence>
<keyword evidence="9" id="KW-1185">Reference proteome</keyword>
<keyword evidence="8" id="KW-0687">Ribonucleoprotein</keyword>
<evidence type="ECO:0000256" key="6">
    <source>
        <dbReference type="HAMAP-Rule" id="MF_00735"/>
    </source>
</evidence>
<dbReference type="EMBL" id="CP059851">
    <property type="protein sequence ID" value="QMW24627.1"/>
    <property type="molecule type" value="Genomic_DNA"/>
</dbReference>
<dbReference type="Pfam" id="PF06325">
    <property type="entry name" value="PrmA"/>
    <property type="match status" value="1"/>
</dbReference>
<evidence type="ECO:0000313" key="8">
    <source>
        <dbReference type="EMBL" id="QMW24627.1"/>
    </source>
</evidence>
<comment type="function">
    <text evidence="6">Methylates ribosomal protein L11.</text>
</comment>
<keyword evidence="7" id="KW-1133">Transmembrane helix</keyword>
<feature type="binding site" evidence="6">
    <location>
        <position position="180"/>
    </location>
    <ligand>
        <name>S-adenosyl-L-methionine</name>
        <dbReference type="ChEBI" id="CHEBI:59789"/>
    </ligand>
</feature>
<feature type="binding site" evidence="6">
    <location>
        <position position="134"/>
    </location>
    <ligand>
        <name>S-adenosyl-L-methionine</name>
        <dbReference type="ChEBI" id="CHEBI:59789"/>
    </ligand>
</feature>
<evidence type="ECO:0000256" key="1">
    <source>
        <dbReference type="ARBA" id="ARBA00009741"/>
    </source>
</evidence>
<evidence type="ECO:0000256" key="5">
    <source>
        <dbReference type="ARBA" id="ARBA00022691"/>
    </source>
</evidence>
<evidence type="ECO:0000313" key="9">
    <source>
        <dbReference type="Proteomes" id="UP000515292"/>
    </source>
</evidence>
<feature type="binding site" evidence="6">
    <location>
        <position position="232"/>
    </location>
    <ligand>
        <name>S-adenosyl-L-methionine</name>
        <dbReference type="ChEBI" id="CHEBI:59789"/>
    </ligand>
</feature>
<dbReference type="GO" id="GO:0005840">
    <property type="term" value="C:ribosome"/>
    <property type="evidence" value="ECO:0007669"/>
    <property type="project" value="UniProtKB-KW"/>
</dbReference>
<dbReference type="GO" id="GO:0008276">
    <property type="term" value="F:protein methyltransferase activity"/>
    <property type="evidence" value="ECO:0007669"/>
    <property type="project" value="UniProtKB-UniRule"/>
</dbReference>
<comment type="similarity">
    <text evidence="1 6">Belongs to the methyltransferase superfamily. PrmA family.</text>
</comment>
<protein>
    <recommendedName>
        <fullName evidence="6">Ribosomal protein L11 methyltransferase</fullName>
        <shortName evidence="6">L11 Mtase</shortName>
        <ecNumber evidence="6">2.1.1.-</ecNumber>
    </recommendedName>
</protein>
<keyword evidence="3 6" id="KW-0489">Methyltransferase</keyword>
<dbReference type="GO" id="GO:0005737">
    <property type="term" value="C:cytoplasm"/>
    <property type="evidence" value="ECO:0007669"/>
    <property type="project" value="UniProtKB-SubCell"/>
</dbReference>
<evidence type="ECO:0000256" key="3">
    <source>
        <dbReference type="ARBA" id="ARBA00022603"/>
    </source>
</evidence>
<reference evidence="8 9" key="1">
    <citation type="submission" date="2020-07" db="EMBL/GenBank/DDBJ databases">
        <title>Complete genome sequence for Sandaracinobacter sp. M6.</title>
        <authorList>
            <person name="Tang Y."/>
            <person name="Liu Q."/>
            <person name="Guo Z."/>
            <person name="Lei P."/>
            <person name="Huang B."/>
        </authorList>
    </citation>
    <scope>NUCLEOTIDE SEQUENCE [LARGE SCALE GENOMIC DNA]</scope>
    <source>
        <strain evidence="8 9">M6</strain>
    </source>
</reference>
<accession>A0A7G5IMN5</accession>
<name>A0A7G5IMN5_9SPHN</name>
<gene>
    <name evidence="6" type="primary">prmA</name>
    <name evidence="8" type="ORF">H3309_10500</name>
</gene>
<proteinExistence type="inferred from homology"/>